<dbReference type="Pfam" id="PF16335">
    <property type="entry name" value="GtaA_6_Hairpin"/>
    <property type="match status" value="1"/>
</dbReference>
<sequence length="732" mass="79586">MKFPSIGTLFPFFFLPSAQAITWTAAPFNPPSIPLAVRTPYLSAWLPQGPGAALNDVWPTFWTGSILGWAGFVKVDGKAYSFLGAPNVPSATFTKAVQKSFQFTSTQSIFVLSAGPVDLTVTFLSPVEATDLVKQSIPFAYLAVSAASMDGAAHSVQVYSDISAEWVSGNNALIANWSTTTGSILTHQVQLQTQSVFSELNDHIQHGSAFYSTSNIPGVTYQTGGDIAVRAQFINNGRLPNTRDTNFRAIQDNWPVFAFAHDLDMVTGATTPVVVSVGHVRDPAIRYVVAGGGTQSRSVYFWSQFSTPAALISSFLSDFDNSLARAKAFDNKVNLDSSKISIDYAAIVALSLRQALATIEITITKNNDGTWNTGDVLVFMKEISSNGNMNTVDVIFPAWPGLLYTNPLLGKYLLEALFRYQATGLYPNKWSIHDLGASYPQALGHNDGNDEAMPVEESGNMLIMALSYAQRTGDTSHIIQYNKLLDQWTQFLITDSLIPANQLSTDDFAGHLANQTNLAIKGIIGIKAMSQIAQILGDPAKGANYSSIAADYVTRWQKLAASSTGQHLTLSYGDSSSWGLVYNLYAEKLLNFSIFPSSIYTMQTAWYKTVAQPFGIPLDTRHTYTKTDWEIYTAAIVTDNAARDLFIGSVKKYASSGVSSQPFGDWYETTDGRAQGFRARPVAGGHLGKVSWAIRCLSFLITSVDELSDSLLGSVNLQSMLLKPLEVLTLPL</sequence>
<dbReference type="EMBL" id="LUEZ02000049">
    <property type="protein sequence ID" value="RDB22588.1"/>
    <property type="molecule type" value="Genomic_DNA"/>
</dbReference>
<dbReference type="STRING" id="39966.A0A369JL61"/>
<evidence type="ECO:0000259" key="2">
    <source>
        <dbReference type="Pfam" id="PF16334"/>
    </source>
</evidence>
<dbReference type="Proteomes" id="UP000076154">
    <property type="component" value="Unassembled WGS sequence"/>
</dbReference>
<feature type="domain" description="DUF4964" evidence="2">
    <location>
        <begin position="30"/>
        <end position="89"/>
    </location>
</feature>
<dbReference type="InterPro" id="IPR052743">
    <property type="entry name" value="Glutaminase_GtaA"/>
</dbReference>
<feature type="chain" id="PRO_5016621273" evidence="1">
    <location>
        <begin position="21"/>
        <end position="732"/>
    </location>
</feature>
<reference evidence="5" key="1">
    <citation type="submission" date="2018-04" db="EMBL/GenBank/DDBJ databases">
        <title>Whole genome sequencing of Hypsizygus marmoreus.</title>
        <authorList>
            <person name="Choi I.-G."/>
            <person name="Min B."/>
            <person name="Kim J.-G."/>
            <person name="Kim S."/>
            <person name="Oh Y.-L."/>
            <person name="Kong W.-S."/>
            <person name="Park H."/>
            <person name="Jeong J."/>
            <person name="Song E.-S."/>
        </authorList>
    </citation>
    <scope>NUCLEOTIDE SEQUENCE [LARGE SCALE GENOMIC DNA]</scope>
    <source>
        <strain evidence="5">51987-8</strain>
    </source>
</reference>
<gene>
    <name evidence="5" type="primary">gtaA</name>
    <name evidence="5" type="ORF">Hypma_010055</name>
</gene>
<name>A0A369JL61_HYPMA</name>
<dbReference type="Pfam" id="PF17168">
    <property type="entry name" value="DUF5127"/>
    <property type="match status" value="1"/>
</dbReference>
<feature type="domain" description="Glutaminase A N-terminal" evidence="4">
    <location>
        <begin position="106"/>
        <end position="334"/>
    </location>
</feature>
<dbReference type="SUPFAM" id="SSF48208">
    <property type="entry name" value="Six-hairpin glycosidases"/>
    <property type="match status" value="1"/>
</dbReference>
<dbReference type="AlphaFoldDB" id="A0A369JL61"/>
<evidence type="ECO:0000313" key="5">
    <source>
        <dbReference type="EMBL" id="RDB22588.1"/>
    </source>
</evidence>
<dbReference type="InterPro" id="IPR033433">
    <property type="entry name" value="GtaA_N"/>
</dbReference>
<dbReference type="GO" id="GO:0005975">
    <property type="term" value="P:carbohydrate metabolic process"/>
    <property type="evidence" value="ECO:0007669"/>
    <property type="project" value="InterPro"/>
</dbReference>
<dbReference type="InterPro" id="IPR008928">
    <property type="entry name" value="6-hairpin_glycosidase_sf"/>
</dbReference>
<feature type="signal peptide" evidence="1">
    <location>
        <begin position="1"/>
        <end position="20"/>
    </location>
</feature>
<protein>
    <submittedName>
        <fullName evidence="5">Glutaminase A</fullName>
    </submittedName>
</protein>
<feature type="domain" description="Glutaminase A central" evidence="3">
    <location>
        <begin position="343"/>
        <end position="687"/>
    </location>
</feature>
<evidence type="ECO:0000259" key="3">
    <source>
        <dbReference type="Pfam" id="PF16335"/>
    </source>
</evidence>
<proteinExistence type="predicted"/>
<dbReference type="PANTHER" id="PTHR31987">
    <property type="entry name" value="GLUTAMINASE A-RELATED"/>
    <property type="match status" value="1"/>
</dbReference>
<evidence type="ECO:0000313" key="6">
    <source>
        <dbReference type="Proteomes" id="UP000076154"/>
    </source>
</evidence>
<accession>A0A369JL61</accession>
<dbReference type="InterPro" id="IPR032515">
    <property type="entry name" value="DUF4964"/>
</dbReference>
<keyword evidence="6" id="KW-1185">Reference proteome</keyword>
<keyword evidence="1" id="KW-0732">Signal</keyword>
<dbReference type="OrthoDB" id="3918848at2759"/>
<dbReference type="PANTHER" id="PTHR31987:SF1">
    <property type="entry name" value="GLUTAMINASE A"/>
    <property type="match status" value="1"/>
</dbReference>
<organism evidence="5 6">
    <name type="scientific">Hypsizygus marmoreus</name>
    <name type="common">White beech mushroom</name>
    <name type="synonym">Agaricus marmoreus</name>
    <dbReference type="NCBI Taxonomy" id="39966"/>
    <lineage>
        <taxon>Eukaryota</taxon>
        <taxon>Fungi</taxon>
        <taxon>Dikarya</taxon>
        <taxon>Basidiomycota</taxon>
        <taxon>Agaricomycotina</taxon>
        <taxon>Agaricomycetes</taxon>
        <taxon>Agaricomycetidae</taxon>
        <taxon>Agaricales</taxon>
        <taxon>Tricholomatineae</taxon>
        <taxon>Lyophyllaceae</taxon>
        <taxon>Hypsizygus</taxon>
    </lineage>
</organism>
<dbReference type="InParanoid" id="A0A369JL61"/>
<dbReference type="InterPro" id="IPR032514">
    <property type="entry name" value="GtaA_central"/>
</dbReference>
<dbReference type="Pfam" id="PF16334">
    <property type="entry name" value="DUF4964"/>
    <property type="match status" value="1"/>
</dbReference>
<evidence type="ECO:0000256" key="1">
    <source>
        <dbReference type="SAM" id="SignalP"/>
    </source>
</evidence>
<comment type="caution">
    <text evidence="5">The sequence shown here is derived from an EMBL/GenBank/DDBJ whole genome shotgun (WGS) entry which is preliminary data.</text>
</comment>
<evidence type="ECO:0000259" key="4">
    <source>
        <dbReference type="Pfam" id="PF17168"/>
    </source>
</evidence>